<accession>A0ABW1K534</accession>
<evidence type="ECO:0000313" key="2">
    <source>
        <dbReference type="Proteomes" id="UP001596203"/>
    </source>
</evidence>
<dbReference type="EMBL" id="JBHSPR010000007">
    <property type="protein sequence ID" value="MFC6016108.1"/>
    <property type="molecule type" value="Genomic_DNA"/>
</dbReference>
<comment type="caution">
    <text evidence="1">The sequence shown here is derived from an EMBL/GenBank/DDBJ whole genome shotgun (WGS) entry which is preliminary data.</text>
</comment>
<sequence>MVDWVAPHGPWDDSLMFVFDGGVLGDGQVASLRILDQEIHAFRFCSSEEAATMLRPYVWNRLDQAIAAIRDGRSRYLHTTTEPNPDR</sequence>
<name>A0ABW1K534_9ACTN</name>
<protein>
    <recommendedName>
        <fullName evidence="3">DUF5753 domain-containing protein</fullName>
    </recommendedName>
</protein>
<dbReference type="Proteomes" id="UP001596203">
    <property type="component" value="Unassembled WGS sequence"/>
</dbReference>
<organism evidence="1 2">
    <name type="scientific">Plantactinospora solaniradicis</name>
    <dbReference type="NCBI Taxonomy" id="1723736"/>
    <lineage>
        <taxon>Bacteria</taxon>
        <taxon>Bacillati</taxon>
        <taxon>Actinomycetota</taxon>
        <taxon>Actinomycetes</taxon>
        <taxon>Micromonosporales</taxon>
        <taxon>Micromonosporaceae</taxon>
        <taxon>Plantactinospora</taxon>
    </lineage>
</organism>
<dbReference type="RefSeq" id="WP_377419190.1">
    <property type="nucleotide sequence ID" value="NZ_JBHSPR010000007.1"/>
</dbReference>
<reference evidence="2" key="1">
    <citation type="journal article" date="2019" name="Int. J. Syst. Evol. Microbiol.">
        <title>The Global Catalogue of Microorganisms (GCM) 10K type strain sequencing project: providing services to taxonomists for standard genome sequencing and annotation.</title>
        <authorList>
            <consortium name="The Broad Institute Genomics Platform"/>
            <consortium name="The Broad Institute Genome Sequencing Center for Infectious Disease"/>
            <person name="Wu L."/>
            <person name="Ma J."/>
        </authorList>
    </citation>
    <scope>NUCLEOTIDE SEQUENCE [LARGE SCALE GENOMIC DNA]</scope>
    <source>
        <strain evidence="2">ZS-35-S2</strain>
    </source>
</reference>
<proteinExistence type="predicted"/>
<keyword evidence="2" id="KW-1185">Reference proteome</keyword>
<evidence type="ECO:0008006" key="3">
    <source>
        <dbReference type="Google" id="ProtNLM"/>
    </source>
</evidence>
<evidence type="ECO:0000313" key="1">
    <source>
        <dbReference type="EMBL" id="MFC6016108.1"/>
    </source>
</evidence>
<gene>
    <name evidence="1" type="ORF">ACFP2T_07865</name>
</gene>